<evidence type="ECO:0000313" key="1">
    <source>
        <dbReference type="EMBL" id="EIT86425.1"/>
    </source>
</evidence>
<gene>
    <name evidence="1" type="ORF">A374_05666</name>
</gene>
<protein>
    <submittedName>
        <fullName evidence="1">Uncharacterized protein</fullName>
    </submittedName>
</protein>
<dbReference type="RefSeq" id="WP_007201230.1">
    <property type="nucleotide sequence ID" value="NZ_AKKV01000021.1"/>
</dbReference>
<name>I8UHN9_9BACL</name>
<dbReference type="OrthoDB" id="2972429at2"/>
<sequence length="69" mass="8316">MNELRYHFMYKEREAVSHKIIIQLMDFKEGILVRGSMDQLLNMKNEQLRSDIQSQWDYIKNSPILGEEI</sequence>
<organism evidence="1 2">
    <name type="scientific">Fictibacillus macauensis ZFHKF-1</name>
    <dbReference type="NCBI Taxonomy" id="1196324"/>
    <lineage>
        <taxon>Bacteria</taxon>
        <taxon>Bacillati</taxon>
        <taxon>Bacillota</taxon>
        <taxon>Bacilli</taxon>
        <taxon>Bacillales</taxon>
        <taxon>Fictibacillaceae</taxon>
        <taxon>Fictibacillus</taxon>
    </lineage>
</organism>
<comment type="caution">
    <text evidence="1">The sequence shown here is derived from an EMBL/GenBank/DDBJ whole genome shotgun (WGS) entry which is preliminary data.</text>
</comment>
<evidence type="ECO:0000313" key="2">
    <source>
        <dbReference type="Proteomes" id="UP000004080"/>
    </source>
</evidence>
<reference evidence="1 2" key="1">
    <citation type="journal article" date="2012" name="J. Bacteriol.">
        <title>Genome of Bacillus macauensis ZFHKF-1, a Long-Chain-Forming Bacterium.</title>
        <authorList>
            <person name="Cai L."/>
            <person name="Zhang T."/>
        </authorList>
    </citation>
    <scope>NUCLEOTIDE SEQUENCE [LARGE SCALE GENOMIC DNA]</scope>
    <source>
        <strain evidence="1 2">ZFHKF-1</strain>
    </source>
</reference>
<dbReference type="STRING" id="1196324.A374_05666"/>
<dbReference type="AlphaFoldDB" id="I8UHN9"/>
<dbReference type="Proteomes" id="UP000004080">
    <property type="component" value="Unassembled WGS sequence"/>
</dbReference>
<accession>I8UHN9</accession>
<keyword evidence="2" id="KW-1185">Reference proteome</keyword>
<dbReference type="PATRIC" id="fig|1196324.3.peg.1153"/>
<proteinExistence type="predicted"/>
<dbReference type="EMBL" id="AKKV01000021">
    <property type="protein sequence ID" value="EIT86425.1"/>
    <property type="molecule type" value="Genomic_DNA"/>
</dbReference>